<evidence type="ECO:0000313" key="6">
    <source>
        <dbReference type="Ensembl" id="ENSSMRP00000004058.1"/>
    </source>
</evidence>
<organism evidence="6 7">
    <name type="scientific">Salvator merianae</name>
    <name type="common">Argentine black and white tegu</name>
    <name type="synonym">Tupinambis merianae</name>
    <dbReference type="NCBI Taxonomy" id="96440"/>
    <lineage>
        <taxon>Eukaryota</taxon>
        <taxon>Metazoa</taxon>
        <taxon>Chordata</taxon>
        <taxon>Craniata</taxon>
        <taxon>Vertebrata</taxon>
        <taxon>Euteleostomi</taxon>
        <taxon>Lepidosauria</taxon>
        <taxon>Squamata</taxon>
        <taxon>Bifurcata</taxon>
        <taxon>Unidentata</taxon>
        <taxon>Episquamata</taxon>
        <taxon>Laterata</taxon>
        <taxon>Teiioidea</taxon>
        <taxon>Teiidae</taxon>
        <taxon>Salvator</taxon>
    </lineage>
</organism>
<feature type="domain" description="Fatty acid desaturase" evidence="5">
    <location>
        <begin position="7"/>
        <end position="103"/>
    </location>
</feature>
<dbReference type="Proteomes" id="UP000694421">
    <property type="component" value="Unplaced"/>
</dbReference>
<dbReference type="GO" id="GO:0016717">
    <property type="term" value="F:oxidoreductase activity, acting on paired donors, with oxidation of a pair of donors resulting in the reduction of molecular oxygen to two molecules of water"/>
    <property type="evidence" value="ECO:0007669"/>
    <property type="project" value="TreeGrafter"/>
</dbReference>
<dbReference type="OMA" id="RWLESTW"/>
<dbReference type="Pfam" id="PF00487">
    <property type="entry name" value="FA_desaturase"/>
    <property type="match status" value="1"/>
</dbReference>
<reference evidence="6" key="2">
    <citation type="submission" date="2025-09" db="UniProtKB">
        <authorList>
            <consortium name="Ensembl"/>
        </authorList>
    </citation>
    <scope>IDENTIFICATION</scope>
</reference>
<evidence type="ECO:0000256" key="1">
    <source>
        <dbReference type="ARBA" id="ARBA00022516"/>
    </source>
</evidence>
<accession>A0A8D0DHC2</accession>
<keyword evidence="7" id="KW-1185">Reference proteome</keyword>
<dbReference type="PANTHER" id="PTHR19353">
    <property type="entry name" value="FATTY ACID DESATURASE 2"/>
    <property type="match status" value="1"/>
</dbReference>
<keyword evidence="1" id="KW-0444">Lipid biosynthesis</keyword>
<keyword evidence="2" id="KW-0276">Fatty acid metabolism</keyword>
<evidence type="ECO:0000256" key="3">
    <source>
        <dbReference type="ARBA" id="ARBA00023098"/>
    </source>
</evidence>
<evidence type="ECO:0000256" key="4">
    <source>
        <dbReference type="ARBA" id="ARBA00023160"/>
    </source>
</evidence>
<proteinExistence type="predicted"/>
<keyword evidence="3" id="KW-0443">Lipid metabolism</keyword>
<dbReference type="CDD" id="cd03506">
    <property type="entry name" value="Delta6-FADS-like"/>
    <property type="match status" value="1"/>
</dbReference>
<evidence type="ECO:0000259" key="5">
    <source>
        <dbReference type="Pfam" id="PF00487"/>
    </source>
</evidence>
<dbReference type="PANTHER" id="PTHR19353:SF86">
    <property type="entry name" value="CYTOCHROME B5 HEME-BINDING DOMAIN-CONTAINING PROTEIN"/>
    <property type="match status" value="1"/>
</dbReference>
<dbReference type="GeneTree" id="ENSGT00950000182990"/>
<name>A0A8D0DHC2_SALMN</name>
<dbReference type="AlphaFoldDB" id="A0A8D0DHC2"/>
<sequence>MGFKCFMAYYWLSRFLESMWFTWVSQMNHIPMNIDYDKNVDWVSTQLQATCNVDQSMFNDWFTGHLNFQIEHHLFPTMPRHNYWKVAPLVKHLCAKHGIEYQSKPLLTAFADILHSLKDSGDAWLEAYQHM</sequence>
<dbReference type="GO" id="GO:0006633">
    <property type="term" value="P:fatty acid biosynthetic process"/>
    <property type="evidence" value="ECO:0007669"/>
    <property type="project" value="UniProtKB-KW"/>
</dbReference>
<evidence type="ECO:0000313" key="7">
    <source>
        <dbReference type="Proteomes" id="UP000694421"/>
    </source>
</evidence>
<protein>
    <recommendedName>
        <fullName evidence="5">Fatty acid desaturase domain-containing protein</fullName>
    </recommendedName>
</protein>
<keyword evidence="4" id="KW-0275">Fatty acid biosynthesis</keyword>
<dbReference type="InterPro" id="IPR012171">
    <property type="entry name" value="Fatty_acid_desaturase"/>
</dbReference>
<evidence type="ECO:0000256" key="2">
    <source>
        <dbReference type="ARBA" id="ARBA00022832"/>
    </source>
</evidence>
<dbReference type="InterPro" id="IPR005804">
    <property type="entry name" value="FA_desaturase_dom"/>
</dbReference>
<reference evidence="6" key="1">
    <citation type="submission" date="2025-08" db="UniProtKB">
        <authorList>
            <consortium name="Ensembl"/>
        </authorList>
    </citation>
    <scope>IDENTIFICATION</scope>
</reference>
<dbReference type="GO" id="GO:0016020">
    <property type="term" value="C:membrane"/>
    <property type="evidence" value="ECO:0007669"/>
    <property type="project" value="TreeGrafter"/>
</dbReference>
<dbReference type="Ensembl" id="ENSSMRT00000004810.1">
    <property type="protein sequence ID" value="ENSSMRP00000004058.1"/>
    <property type="gene ID" value="ENSSMRG00000003387.1"/>
</dbReference>